<dbReference type="Pfam" id="PF03150">
    <property type="entry name" value="CCP_MauG"/>
    <property type="match status" value="1"/>
</dbReference>
<organism evidence="12 13">
    <name type="scientific">Rhodobium orientis</name>
    <dbReference type="NCBI Taxonomy" id="34017"/>
    <lineage>
        <taxon>Bacteria</taxon>
        <taxon>Pseudomonadati</taxon>
        <taxon>Pseudomonadota</taxon>
        <taxon>Alphaproteobacteria</taxon>
        <taxon>Hyphomicrobiales</taxon>
        <taxon>Rhodobiaceae</taxon>
        <taxon>Rhodobium</taxon>
    </lineage>
</organism>
<dbReference type="PROSITE" id="PS51007">
    <property type="entry name" value="CYTC"/>
    <property type="match status" value="2"/>
</dbReference>
<keyword evidence="5" id="KW-0574">Periplasm</keyword>
<evidence type="ECO:0000256" key="2">
    <source>
        <dbReference type="ARBA" id="ARBA00022617"/>
    </source>
</evidence>
<dbReference type="OrthoDB" id="9805202at2"/>
<dbReference type="InterPro" id="IPR036909">
    <property type="entry name" value="Cyt_c-like_dom_sf"/>
</dbReference>
<dbReference type="Proteomes" id="UP000249299">
    <property type="component" value="Unassembled WGS sequence"/>
</dbReference>
<evidence type="ECO:0000256" key="5">
    <source>
        <dbReference type="ARBA" id="ARBA00022764"/>
    </source>
</evidence>
<keyword evidence="13" id="KW-1185">Reference proteome</keyword>
<dbReference type="GO" id="GO:0020037">
    <property type="term" value="F:heme binding"/>
    <property type="evidence" value="ECO:0007669"/>
    <property type="project" value="InterPro"/>
</dbReference>
<evidence type="ECO:0000259" key="11">
    <source>
        <dbReference type="PROSITE" id="PS51007"/>
    </source>
</evidence>
<dbReference type="SUPFAM" id="SSF46626">
    <property type="entry name" value="Cytochrome c"/>
    <property type="match status" value="2"/>
</dbReference>
<dbReference type="GO" id="GO:0009055">
    <property type="term" value="F:electron transfer activity"/>
    <property type="evidence" value="ECO:0007669"/>
    <property type="project" value="InterPro"/>
</dbReference>
<keyword evidence="7 9" id="KW-0408">Iron</keyword>
<feature type="binding site" description="axial binding residue" evidence="9">
    <location>
        <position position="230"/>
    </location>
    <ligand>
        <name>heme c</name>
        <dbReference type="ChEBI" id="CHEBI:61717"/>
        <label>2</label>
    </ligand>
    <ligandPart>
        <name>Fe</name>
        <dbReference type="ChEBI" id="CHEBI:18248"/>
    </ligandPart>
</feature>
<dbReference type="GO" id="GO:0046872">
    <property type="term" value="F:metal ion binding"/>
    <property type="evidence" value="ECO:0007669"/>
    <property type="project" value="UniProtKB-KW"/>
</dbReference>
<evidence type="ECO:0000256" key="9">
    <source>
        <dbReference type="PIRSR" id="PIRSR000294-2"/>
    </source>
</evidence>
<dbReference type="InterPro" id="IPR051395">
    <property type="entry name" value="Cytochrome_c_Peroxidase/MauG"/>
</dbReference>
<dbReference type="RefSeq" id="WP_111436711.1">
    <property type="nucleotide sequence ID" value="NZ_JACIGG010000002.1"/>
</dbReference>
<name>A0A327JEU8_9HYPH</name>
<protein>
    <submittedName>
        <fullName evidence="12">Methylamine utilization protein MauG</fullName>
    </submittedName>
</protein>
<feature type="domain" description="Cytochrome c" evidence="11">
    <location>
        <begin position="209"/>
        <end position="375"/>
    </location>
</feature>
<feature type="signal peptide" evidence="10">
    <location>
        <begin position="1"/>
        <end position="24"/>
    </location>
</feature>
<evidence type="ECO:0000256" key="4">
    <source>
        <dbReference type="ARBA" id="ARBA00022729"/>
    </source>
</evidence>
<keyword evidence="3 9" id="KW-0479">Metal-binding</keyword>
<sequence>MTGRKATFPALLLAASLAASPLLAAEPQYATMEDLGEALFFDTNLSKNGTQACATCHSPDNGFTDPRETDAGRAVSLGDDGASLGDRNAPTASYAVFSPPFHRREDGRYVGGQFLDGREKDLAGQAGGPPLNPIEMGMPHKAAVVERLKANPAYAEAFARLFGKDVFDTDEAAYGAMAAAIAAFEGTDTFAPFDSKYDRFLRGEVKLTDQEELGRLLFFSQQFTNCNQCHQLRRLPGQKQETFSNYEYHNIGIPANTAVRILNGVAKDHVDRGLLDNPAVDDPAEAGKFKVPTLRNVAVTGPYMHNGVFTKLRTAILFYNKYNSKNPERQVNPETGQPWRQPEVAENISLKELEHGPALEDKRIDALVAFLKTLTDKRYEHLLTDD</sequence>
<feature type="binding site" description="axial binding residue" evidence="9">
    <location>
        <position position="57"/>
    </location>
    <ligand>
        <name>heme c</name>
        <dbReference type="ChEBI" id="CHEBI:61717"/>
        <label>1</label>
    </ligand>
    <ligandPart>
        <name>Fe</name>
        <dbReference type="ChEBI" id="CHEBI:18248"/>
    </ligandPart>
</feature>
<gene>
    <name evidence="12" type="ORF">CH339_22670</name>
</gene>
<reference evidence="12 13" key="1">
    <citation type="submission" date="2017-07" db="EMBL/GenBank/DDBJ databases">
        <title>Draft Genome Sequences of Select Purple Nonsulfur Bacteria.</title>
        <authorList>
            <person name="Lasarre B."/>
            <person name="Mckinlay J.B."/>
        </authorList>
    </citation>
    <scope>NUCLEOTIDE SEQUENCE [LARGE SCALE GENOMIC DNA]</scope>
    <source>
        <strain evidence="12 13">DSM 11290</strain>
    </source>
</reference>
<evidence type="ECO:0000256" key="8">
    <source>
        <dbReference type="PIRSR" id="PIRSR000294-1"/>
    </source>
</evidence>
<dbReference type="EMBL" id="NPEV01000083">
    <property type="protein sequence ID" value="RAI24146.1"/>
    <property type="molecule type" value="Genomic_DNA"/>
</dbReference>
<evidence type="ECO:0000256" key="6">
    <source>
        <dbReference type="ARBA" id="ARBA00023002"/>
    </source>
</evidence>
<dbReference type="InterPro" id="IPR009056">
    <property type="entry name" value="Cyt_c-like_dom"/>
</dbReference>
<keyword evidence="6" id="KW-0560">Oxidoreductase</keyword>
<dbReference type="AlphaFoldDB" id="A0A327JEU8"/>
<feature type="binding site" description="covalent" evidence="8">
    <location>
        <position position="53"/>
    </location>
    <ligand>
        <name>heme c</name>
        <dbReference type="ChEBI" id="CHEBI:61717"/>
        <label>1</label>
    </ligand>
</feature>
<comment type="cofactor">
    <cofactor evidence="8">
        <name>heme</name>
        <dbReference type="ChEBI" id="CHEBI:30413"/>
    </cofactor>
    <text evidence="8">Binds 2 heme groups.</text>
</comment>
<accession>A0A327JEU8</accession>
<evidence type="ECO:0000313" key="12">
    <source>
        <dbReference type="EMBL" id="RAI24146.1"/>
    </source>
</evidence>
<feature type="binding site" description="covalent" evidence="8">
    <location>
        <position position="56"/>
    </location>
    <ligand>
        <name>heme c</name>
        <dbReference type="ChEBI" id="CHEBI:61717"/>
        <label>1</label>
    </ligand>
</feature>
<evidence type="ECO:0000256" key="7">
    <source>
        <dbReference type="ARBA" id="ARBA00023004"/>
    </source>
</evidence>
<evidence type="ECO:0000256" key="10">
    <source>
        <dbReference type="SAM" id="SignalP"/>
    </source>
</evidence>
<proteinExistence type="predicted"/>
<feature type="binding site" description="covalent" evidence="8">
    <location>
        <position position="226"/>
    </location>
    <ligand>
        <name>heme c</name>
        <dbReference type="ChEBI" id="CHEBI:61717"/>
        <label>2</label>
    </ligand>
</feature>
<feature type="chain" id="PRO_5016234599" evidence="10">
    <location>
        <begin position="25"/>
        <end position="386"/>
    </location>
</feature>
<comment type="PTM">
    <text evidence="8">Binds 2 heme groups per subunit.</text>
</comment>
<dbReference type="GO" id="GO:0004130">
    <property type="term" value="F:cytochrome-c peroxidase activity"/>
    <property type="evidence" value="ECO:0007669"/>
    <property type="project" value="TreeGrafter"/>
</dbReference>
<dbReference type="InterPro" id="IPR026259">
    <property type="entry name" value="MauG/Cytc_peroxidase"/>
</dbReference>
<feature type="binding site" description="covalent" evidence="8">
    <location>
        <position position="229"/>
    </location>
    <ligand>
        <name>heme c</name>
        <dbReference type="ChEBI" id="CHEBI:61717"/>
        <label>2</label>
    </ligand>
</feature>
<evidence type="ECO:0000256" key="1">
    <source>
        <dbReference type="ARBA" id="ARBA00004418"/>
    </source>
</evidence>
<dbReference type="InterPro" id="IPR004852">
    <property type="entry name" value="Di-haem_cyt_c_peroxidsae"/>
</dbReference>
<feature type="domain" description="Cytochrome c" evidence="11">
    <location>
        <begin position="31"/>
        <end position="182"/>
    </location>
</feature>
<keyword evidence="4 10" id="KW-0732">Signal</keyword>
<comment type="caution">
    <text evidence="12">The sequence shown here is derived from an EMBL/GenBank/DDBJ whole genome shotgun (WGS) entry which is preliminary data.</text>
</comment>
<dbReference type="Gene3D" id="1.10.760.10">
    <property type="entry name" value="Cytochrome c-like domain"/>
    <property type="match status" value="2"/>
</dbReference>
<comment type="subcellular location">
    <subcellularLocation>
        <location evidence="1">Periplasm</location>
    </subcellularLocation>
</comment>
<dbReference type="PIRSF" id="PIRSF000294">
    <property type="entry name" value="Cytochrome-c_peroxidase"/>
    <property type="match status" value="1"/>
</dbReference>
<dbReference type="GO" id="GO:0042597">
    <property type="term" value="C:periplasmic space"/>
    <property type="evidence" value="ECO:0007669"/>
    <property type="project" value="UniProtKB-SubCell"/>
</dbReference>
<dbReference type="PANTHER" id="PTHR30600">
    <property type="entry name" value="CYTOCHROME C PEROXIDASE-RELATED"/>
    <property type="match status" value="1"/>
</dbReference>
<evidence type="ECO:0000256" key="3">
    <source>
        <dbReference type="ARBA" id="ARBA00022723"/>
    </source>
</evidence>
<keyword evidence="2 8" id="KW-0349">Heme</keyword>
<evidence type="ECO:0000313" key="13">
    <source>
        <dbReference type="Proteomes" id="UP000249299"/>
    </source>
</evidence>
<dbReference type="PANTHER" id="PTHR30600:SF10">
    <property type="entry name" value="BLL6722 PROTEIN"/>
    <property type="match status" value="1"/>
</dbReference>